<dbReference type="GO" id="GO:0004065">
    <property type="term" value="F:arylsulfatase activity"/>
    <property type="evidence" value="ECO:0007669"/>
    <property type="project" value="TreeGrafter"/>
</dbReference>
<feature type="domain" description="Sulfatase N-terminal" evidence="3">
    <location>
        <begin position="4"/>
        <end position="299"/>
    </location>
</feature>
<evidence type="ECO:0000256" key="1">
    <source>
        <dbReference type="ARBA" id="ARBA00008779"/>
    </source>
</evidence>
<name>A0A8A2VGC2_9EURY</name>
<organism evidence="4 5">
    <name type="scientific">Haloterrigena alkaliphila</name>
    <dbReference type="NCBI Taxonomy" id="2816475"/>
    <lineage>
        <taxon>Archaea</taxon>
        <taxon>Methanobacteriati</taxon>
        <taxon>Methanobacteriota</taxon>
        <taxon>Stenosarchaea group</taxon>
        <taxon>Halobacteria</taxon>
        <taxon>Halobacteriales</taxon>
        <taxon>Natrialbaceae</taxon>
        <taxon>Haloterrigena</taxon>
    </lineage>
</organism>
<dbReference type="InterPro" id="IPR050738">
    <property type="entry name" value="Sulfatase"/>
</dbReference>
<sequence>MDSPNVLLIHCHDLGQYIGCYDVDIETPNLERLADEGARFANHFTTAPQCSPSRSSLFTGCYPHVNGLLGLAHTDWELDTERTLPQRLSDAGYETHLFGLQHISESPENIGYDEIHTAGRLSPNVAPELHSVNRAADVADTLSQYLNSGLNSPFFASVGFFEAHRLETDEPDEEEGAVLYGYGDRYDADDPDEIEVPGYLPDEPGIREDLAAMRGMVYAVDDALGTILDALESAGLEEETLVLFTTEHGIAFPRAKGTCYDPGVEAFLLARYPPLIDGGTVYEELVSNVDVMPTVLDLAIGETPADIDGYSLVPLLDDARTYSPRDRVFAEITWHGTYNPIRAVRTERFKYIRNFWHNPRVFLPNDVYASRAGKEVRGRYGRPSRVFEELYDLESDPHERENVADEADYEQVRAKLESTLATWMHETDDPILEGPVRPDDYDEMFDGLE</sequence>
<evidence type="ECO:0000256" key="2">
    <source>
        <dbReference type="ARBA" id="ARBA00022801"/>
    </source>
</evidence>
<evidence type="ECO:0000313" key="4">
    <source>
        <dbReference type="EMBL" id="QSW99740.1"/>
    </source>
</evidence>
<comment type="similarity">
    <text evidence="1">Belongs to the sulfatase family.</text>
</comment>
<dbReference type="AlphaFoldDB" id="A0A8A2VGC2"/>
<dbReference type="RefSeq" id="WP_207289346.1">
    <property type="nucleotide sequence ID" value="NZ_CP071462.1"/>
</dbReference>
<dbReference type="Proteomes" id="UP000663203">
    <property type="component" value="Chromosome"/>
</dbReference>
<dbReference type="PANTHER" id="PTHR42693:SF53">
    <property type="entry name" value="ENDO-4-O-SULFATASE"/>
    <property type="match status" value="1"/>
</dbReference>
<dbReference type="GeneID" id="63186018"/>
<keyword evidence="2" id="KW-0378">Hydrolase</keyword>
<reference evidence="4 5" key="1">
    <citation type="submission" date="2021-03" db="EMBL/GenBank/DDBJ databases">
        <title>Haloterrigena longa sp. nov. and Haloterrigena limicola sp. nov., extremely halophilic archaea isolated from a salt lake.</title>
        <authorList>
            <person name="Henglin C."/>
        </authorList>
    </citation>
    <scope>NUCLEOTIDE SEQUENCE [LARGE SCALE GENOMIC DNA]</scope>
    <source>
        <strain evidence="4 5">KZCA68</strain>
    </source>
</reference>
<gene>
    <name evidence="4" type="ORF">J0X25_01895</name>
</gene>
<evidence type="ECO:0000259" key="3">
    <source>
        <dbReference type="Pfam" id="PF00884"/>
    </source>
</evidence>
<dbReference type="KEGG" id="hakz:J0X25_01895"/>
<keyword evidence="5" id="KW-1185">Reference proteome</keyword>
<dbReference type="InterPro" id="IPR017850">
    <property type="entry name" value="Alkaline_phosphatase_core_sf"/>
</dbReference>
<protein>
    <submittedName>
        <fullName evidence="4">Sulfatase</fullName>
    </submittedName>
</protein>
<accession>A0A8A2VGC2</accession>
<dbReference type="Pfam" id="PF00884">
    <property type="entry name" value="Sulfatase"/>
    <property type="match status" value="1"/>
</dbReference>
<dbReference type="EMBL" id="CP071462">
    <property type="protein sequence ID" value="QSW99740.1"/>
    <property type="molecule type" value="Genomic_DNA"/>
</dbReference>
<dbReference type="InterPro" id="IPR000917">
    <property type="entry name" value="Sulfatase_N"/>
</dbReference>
<proteinExistence type="inferred from homology"/>
<evidence type="ECO:0000313" key="5">
    <source>
        <dbReference type="Proteomes" id="UP000663203"/>
    </source>
</evidence>
<dbReference type="CDD" id="cd16027">
    <property type="entry name" value="SGSH"/>
    <property type="match status" value="1"/>
</dbReference>
<dbReference type="SUPFAM" id="SSF53649">
    <property type="entry name" value="Alkaline phosphatase-like"/>
    <property type="match status" value="1"/>
</dbReference>
<dbReference type="Gene3D" id="3.40.720.10">
    <property type="entry name" value="Alkaline Phosphatase, subunit A"/>
    <property type="match status" value="1"/>
</dbReference>
<dbReference type="PANTHER" id="PTHR42693">
    <property type="entry name" value="ARYLSULFATASE FAMILY MEMBER"/>
    <property type="match status" value="1"/>
</dbReference>